<dbReference type="VEuPathDB" id="FungiDB:HMPREF1541_06643"/>
<dbReference type="GeneID" id="19973982"/>
<organism evidence="1 2">
    <name type="scientific">Cyphellophora europaea (strain CBS 101466)</name>
    <name type="common">Phialophora europaea</name>
    <dbReference type="NCBI Taxonomy" id="1220924"/>
    <lineage>
        <taxon>Eukaryota</taxon>
        <taxon>Fungi</taxon>
        <taxon>Dikarya</taxon>
        <taxon>Ascomycota</taxon>
        <taxon>Pezizomycotina</taxon>
        <taxon>Eurotiomycetes</taxon>
        <taxon>Chaetothyriomycetidae</taxon>
        <taxon>Chaetothyriales</taxon>
        <taxon>Cyphellophoraceae</taxon>
        <taxon>Cyphellophora</taxon>
    </lineage>
</organism>
<dbReference type="InParanoid" id="W2RQ03"/>
<accession>W2RQ03</accession>
<keyword evidence="2" id="KW-1185">Reference proteome</keyword>
<dbReference type="AlphaFoldDB" id="W2RQ03"/>
<evidence type="ECO:0000313" key="1">
    <source>
        <dbReference type="EMBL" id="ETN38606.1"/>
    </source>
</evidence>
<proteinExistence type="predicted"/>
<protein>
    <submittedName>
        <fullName evidence="1">Uncharacterized protein</fullName>
    </submittedName>
</protein>
<dbReference type="EMBL" id="KB822722">
    <property type="protein sequence ID" value="ETN38606.1"/>
    <property type="molecule type" value="Genomic_DNA"/>
</dbReference>
<evidence type="ECO:0000313" key="2">
    <source>
        <dbReference type="Proteomes" id="UP000030752"/>
    </source>
</evidence>
<reference evidence="1 2" key="1">
    <citation type="submission" date="2013-03" db="EMBL/GenBank/DDBJ databases">
        <title>The Genome Sequence of Phialophora europaea CBS 101466.</title>
        <authorList>
            <consortium name="The Broad Institute Genomics Platform"/>
            <person name="Cuomo C."/>
            <person name="de Hoog S."/>
            <person name="Gorbushina A."/>
            <person name="Walker B."/>
            <person name="Young S.K."/>
            <person name="Zeng Q."/>
            <person name="Gargeya S."/>
            <person name="Fitzgerald M."/>
            <person name="Haas B."/>
            <person name="Abouelleil A."/>
            <person name="Allen A.W."/>
            <person name="Alvarado L."/>
            <person name="Arachchi H.M."/>
            <person name="Berlin A.M."/>
            <person name="Chapman S.B."/>
            <person name="Gainer-Dewar J."/>
            <person name="Goldberg J."/>
            <person name="Griggs A."/>
            <person name="Gujja S."/>
            <person name="Hansen M."/>
            <person name="Howarth C."/>
            <person name="Imamovic A."/>
            <person name="Ireland A."/>
            <person name="Larimer J."/>
            <person name="McCowan C."/>
            <person name="Murphy C."/>
            <person name="Pearson M."/>
            <person name="Poon T.W."/>
            <person name="Priest M."/>
            <person name="Roberts A."/>
            <person name="Saif S."/>
            <person name="Shea T."/>
            <person name="Sisk P."/>
            <person name="Sykes S."/>
            <person name="Wortman J."/>
            <person name="Nusbaum C."/>
            <person name="Birren B."/>
        </authorList>
    </citation>
    <scope>NUCLEOTIDE SEQUENCE [LARGE SCALE GENOMIC DNA]</scope>
    <source>
        <strain evidence="1 2">CBS 101466</strain>
    </source>
</reference>
<dbReference type="RefSeq" id="XP_008719195.1">
    <property type="nucleotide sequence ID" value="XM_008720973.1"/>
</dbReference>
<dbReference type="Proteomes" id="UP000030752">
    <property type="component" value="Unassembled WGS sequence"/>
</dbReference>
<dbReference type="OrthoDB" id="10402456at2759"/>
<dbReference type="HOGENOM" id="CLU_1209787_0_0_1"/>
<sequence length="229" mass="25746">MPELLNLLTLPLEIRLTIWRYAIPPYAEADCCEEGSLSSYRRIHSNIWYRSPVLPAFKYPQPRTPLRLINRQANTEIKSSIPLPPLIGRACDFMCLRRALNIISNRSSSANELELAHFAAIKVTSERINLFRPLYSTSGEETGYTVSLRSSEADNNARVQRLAQSFVNELQYHFGEARLAHSQSSDAANSPFSVEVEMLFEVGDSSLHWAESNRGGDSCCAVAMGELYD</sequence>
<gene>
    <name evidence="1" type="ORF">HMPREF1541_06643</name>
</gene>
<name>W2RQ03_CYPE1</name>